<dbReference type="InterPro" id="IPR011009">
    <property type="entry name" value="Kinase-like_dom_sf"/>
</dbReference>
<comment type="caution">
    <text evidence="2">The sequence shown here is derived from an EMBL/GenBank/DDBJ whole genome shotgun (WGS) entry which is preliminary data.</text>
</comment>
<dbReference type="AlphaFoldDB" id="A0A1G2DEH2"/>
<accession>A0A1G2DEH2</accession>
<dbReference type="PROSITE" id="PS50011">
    <property type="entry name" value="PROTEIN_KINASE_DOM"/>
    <property type="match status" value="1"/>
</dbReference>
<organism evidence="2 3">
    <name type="scientific">Candidatus Lloydbacteria bacterium RIFCSPLOWO2_01_FULL_50_20</name>
    <dbReference type="NCBI Taxonomy" id="1798665"/>
    <lineage>
        <taxon>Bacteria</taxon>
        <taxon>Candidatus Lloydiibacteriota</taxon>
    </lineage>
</organism>
<dbReference type="Proteomes" id="UP000178534">
    <property type="component" value="Unassembled WGS sequence"/>
</dbReference>
<feature type="domain" description="Protein kinase" evidence="1">
    <location>
        <begin position="20"/>
        <end position="285"/>
    </location>
</feature>
<gene>
    <name evidence="2" type="ORF">A2942_00505</name>
</gene>
<dbReference type="Gene3D" id="3.30.200.20">
    <property type="entry name" value="Phosphorylase Kinase, domain 1"/>
    <property type="match status" value="1"/>
</dbReference>
<reference evidence="2 3" key="1">
    <citation type="journal article" date="2016" name="Nat. Commun.">
        <title>Thousands of microbial genomes shed light on interconnected biogeochemical processes in an aquifer system.</title>
        <authorList>
            <person name="Anantharaman K."/>
            <person name="Brown C.T."/>
            <person name="Hug L.A."/>
            <person name="Sharon I."/>
            <person name="Castelle C.J."/>
            <person name="Probst A.J."/>
            <person name="Thomas B.C."/>
            <person name="Singh A."/>
            <person name="Wilkins M.J."/>
            <person name="Karaoz U."/>
            <person name="Brodie E.L."/>
            <person name="Williams K.H."/>
            <person name="Hubbard S.S."/>
            <person name="Banfield J.F."/>
        </authorList>
    </citation>
    <scope>NUCLEOTIDE SEQUENCE [LARGE SCALE GENOMIC DNA]</scope>
</reference>
<evidence type="ECO:0000313" key="2">
    <source>
        <dbReference type="EMBL" id="OGZ11260.1"/>
    </source>
</evidence>
<dbReference type="GO" id="GO:0005524">
    <property type="term" value="F:ATP binding"/>
    <property type="evidence" value="ECO:0007669"/>
    <property type="project" value="InterPro"/>
</dbReference>
<dbReference type="InterPro" id="IPR000719">
    <property type="entry name" value="Prot_kinase_dom"/>
</dbReference>
<dbReference type="STRING" id="1798665.A2942_00505"/>
<dbReference type="SUPFAM" id="SSF56112">
    <property type="entry name" value="Protein kinase-like (PK-like)"/>
    <property type="match status" value="1"/>
</dbReference>
<name>A0A1G2DEH2_9BACT</name>
<dbReference type="Gene3D" id="1.10.510.10">
    <property type="entry name" value="Transferase(Phosphotransferase) domain 1"/>
    <property type="match status" value="1"/>
</dbReference>
<dbReference type="GO" id="GO:0004672">
    <property type="term" value="F:protein kinase activity"/>
    <property type="evidence" value="ECO:0007669"/>
    <property type="project" value="InterPro"/>
</dbReference>
<sequence>MSALKLPRKIILEGKGTLTLRLPDYLSSGGEGSIYRVGNTVIKLYVDQDKMRYDGMAEKITLLRKLTHPSIVAPCGIVTLPSGEPIGFHMAYVSGEPLSRVFTNDFRQREGFTDEMAKILVARMRETVDFAHDKGAILVDANELNWLAQIKNTSEPMPYVIDVDSWAIGKFGASVIMPSIRDWHAKRFDQASDWFAWGIVTFQLWTGIHPYKGKLDGYRPGDLETRMKANKSVFSPGVRLNRAVRDFRVIPAPLTEWYEATFEKGLRTKPPSPLDTAVTAVNKRMIMRIITTQAGALIFEKLFEDVSRPIIGVFPSGILRLGDGTLLDLSTKRTIGKFLTPKSEVIKVEGGWLLASIVDGTLVADYVAEATGLSERLSLPIALSGLFRSGNRLFAVTEQGLTEFALRLFGKPILAVGGTWGAPQRSTKFFDGVGIHDSLGAKFLILPFAESACAIVRTPELDSLTVVDAKGGARFVAVIALKKNGEYERLEFTLDREHGSYVFSRTLADTPELNMVILPKGVVASVVDDGSLMILVPTNGKTVHVADKYIATDMMLTRLDDQVLYIKDGALWSVRMR</sequence>
<evidence type="ECO:0000259" key="1">
    <source>
        <dbReference type="PROSITE" id="PS50011"/>
    </source>
</evidence>
<evidence type="ECO:0000313" key="3">
    <source>
        <dbReference type="Proteomes" id="UP000178534"/>
    </source>
</evidence>
<proteinExistence type="predicted"/>
<dbReference type="EMBL" id="MHLP01000039">
    <property type="protein sequence ID" value="OGZ11260.1"/>
    <property type="molecule type" value="Genomic_DNA"/>
</dbReference>
<protein>
    <recommendedName>
        <fullName evidence="1">Protein kinase domain-containing protein</fullName>
    </recommendedName>
</protein>